<evidence type="ECO:0000313" key="3">
    <source>
        <dbReference type="EMBL" id="CBI30986.3"/>
    </source>
</evidence>
<keyword evidence="2" id="KW-0812">Transmembrane</keyword>
<evidence type="ECO:0000256" key="1">
    <source>
        <dbReference type="SAM" id="MobiDB-lite"/>
    </source>
</evidence>
<accession>D7TKG4</accession>
<proteinExistence type="predicted"/>
<gene>
    <name evidence="3" type="ordered locus">VIT_10s0003g04500</name>
</gene>
<dbReference type="HOGENOM" id="CLU_1848711_0_0_1"/>
<feature type="compositionally biased region" description="Basic and acidic residues" evidence="1">
    <location>
        <begin position="44"/>
        <end position="53"/>
    </location>
</feature>
<feature type="transmembrane region" description="Helical" evidence="2">
    <location>
        <begin position="105"/>
        <end position="132"/>
    </location>
</feature>
<dbReference type="PaxDb" id="29760-VIT_10s0003g04500.t01"/>
<dbReference type="InParanoid" id="D7TKG4"/>
<dbReference type="EMBL" id="FN595992">
    <property type="protein sequence ID" value="CBI30986.3"/>
    <property type="molecule type" value="Genomic_DNA"/>
</dbReference>
<keyword evidence="4" id="KW-1185">Reference proteome</keyword>
<dbReference type="Proteomes" id="UP000009183">
    <property type="component" value="Chromosome 10"/>
</dbReference>
<evidence type="ECO:0000313" key="4">
    <source>
        <dbReference type="Proteomes" id="UP000009183"/>
    </source>
</evidence>
<dbReference type="ExpressionAtlas" id="D7TKG4">
    <property type="expression patterns" value="baseline and differential"/>
</dbReference>
<name>D7TKG4_VITVI</name>
<organism evidence="3 4">
    <name type="scientific">Vitis vinifera</name>
    <name type="common">Grape</name>
    <dbReference type="NCBI Taxonomy" id="29760"/>
    <lineage>
        <taxon>Eukaryota</taxon>
        <taxon>Viridiplantae</taxon>
        <taxon>Streptophyta</taxon>
        <taxon>Embryophyta</taxon>
        <taxon>Tracheophyta</taxon>
        <taxon>Spermatophyta</taxon>
        <taxon>Magnoliopsida</taxon>
        <taxon>eudicotyledons</taxon>
        <taxon>Gunneridae</taxon>
        <taxon>Pentapetalae</taxon>
        <taxon>rosids</taxon>
        <taxon>Vitales</taxon>
        <taxon>Vitaceae</taxon>
        <taxon>Viteae</taxon>
        <taxon>Vitis</taxon>
    </lineage>
</organism>
<protein>
    <submittedName>
        <fullName evidence="3">Uncharacterized protein</fullName>
    </submittedName>
</protein>
<sequence>MKPLVRRVQSRELVTQVGASRWADVGSVEQVGPDGVKCWPARSKLGDESRHPGESLGGVAPRVGGNRVSLVSQSSVHLPLPSVEGQLAGAPQVQQRLLSRSQSDIHLFCNFVFNFNLHLHFNFLFIIFARFYSAFFQSL</sequence>
<keyword evidence="2" id="KW-1133">Transmembrane helix</keyword>
<feature type="region of interest" description="Disordered" evidence="1">
    <location>
        <begin position="41"/>
        <end position="61"/>
    </location>
</feature>
<reference evidence="4" key="1">
    <citation type="journal article" date="2007" name="Nature">
        <title>The grapevine genome sequence suggests ancestral hexaploidization in major angiosperm phyla.</title>
        <authorList>
            <consortium name="The French-Italian Public Consortium for Grapevine Genome Characterization."/>
            <person name="Jaillon O."/>
            <person name="Aury J.-M."/>
            <person name="Noel B."/>
            <person name="Policriti A."/>
            <person name="Clepet C."/>
            <person name="Casagrande A."/>
            <person name="Choisne N."/>
            <person name="Aubourg S."/>
            <person name="Vitulo N."/>
            <person name="Jubin C."/>
            <person name="Vezzi A."/>
            <person name="Legeai F."/>
            <person name="Hugueney P."/>
            <person name="Dasilva C."/>
            <person name="Horner D."/>
            <person name="Mica E."/>
            <person name="Jublot D."/>
            <person name="Poulain J."/>
            <person name="Bruyere C."/>
            <person name="Billault A."/>
            <person name="Segurens B."/>
            <person name="Gouyvenoux M."/>
            <person name="Ugarte E."/>
            <person name="Cattonaro F."/>
            <person name="Anthouard V."/>
            <person name="Vico V."/>
            <person name="Del Fabbro C."/>
            <person name="Alaux M."/>
            <person name="Di Gaspero G."/>
            <person name="Dumas V."/>
            <person name="Felice N."/>
            <person name="Paillard S."/>
            <person name="Juman I."/>
            <person name="Moroldo M."/>
            <person name="Scalabrin S."/>
            <person name="Canaguier A."/>
            <person name="Le Clainche I."/>
            <person name="Malacrida G."/>
            <person name="Durand E."/>
            <person name="Pesole G."/>
            <person name="Laucou V."/>
            <person name="Chatelet P."/>
            <person name="Merdinoglu D."/>
            <person name="Delledonne M."/>
            <person name="Pezzotti M."/>
            <person name="Lecharny A."/>
            <person name="Scarpelli C."/>
            <person name="Artiguenave F."/>
            <person name="Pe M.E."/>
            <person name="Valle G."/>
            <person name="Morgante M."/>
            <person name="Caboche M."/>
            <person name="Adam-Blondon A.-F."/>
            <person name="Weissenbach J."/>
            <person name="Quetier F."/>
            <person name="Wincker P."/>
        </authorList>
    </citation>
    <scope>NUCLEOTIDE SEQUENCE [LARGE SCALE GENOMIC DNA]</scope>
    <source>
        <strain evidence="4">cv. Pinot noir / PN40024</strain>
    </source>
</reference>
<dbReference type="AlphaFoldDB" id="D7TKG4"/>
<keyword evidence="2" id="KW-0472">Membrane</keyword>
<dbReference type="AntiFam" id="ANF00040">
    <property type="entry name" value="Overlaps SRP RNA, same strand"/>
</dbReference>
<evidence type="ECO:0000256" key="2">
    <source>
        <dbReference type="SAM" id="Phobius"/>
    </source>
</evidence>